<evidence type="ECO:0000313" key="7">
    <source>
        <dbReference type="Proteomes" id="UP001314205"/>
    </source>
</evidence>
<proteinExistence type="inferred from homology"/>
<keyword evidence="3" id="KW-0809">Transit peptide</keyword>
<dbReference type="PANTHER" id="PTHR48417">
    <property type="entry name" value="ATP SYNTHASE F1 SUBUNIT EPSILON"/>
    <property type="match status" value="1"/>
</dbReference>
<comment type="caution">
    <text evidence="6">The sequence shown here is derived from an EMBL/GenBank/DDBJ whole genome shotgun (WGS) entry which is preliminary data.</text>
</comment>
<organism evidence="6 7">
    <name type="scientific">Parnassius mnemosyne</name>
    <name type="common">clouded apollo</name>
    <dbReference type="NCBI Taxonomy" id="213953"/>
    <lineage>
        <taxon>Eukaryota</taxon>
        <taxon>Metazoa</taxon>
        <taxon>Ecdysozoa</taxon>
        <taxon>Arthropoda</taxon>
        <taxon>Hexapoda</taxon>
        <taxon>Insecta</taxon>
        <taxon>Pterygota</taxon>
        <taxon>Neoptera</taxon>
        <taxon>Endopterygota</taxon>
        <taxon>Lepidoptera</taxon>
        <taxon>Glossata</taxon>
        <taxon>Ditrysia</taxon>
        <taxon>Papilionoidea</taxon>
        <taxon>Papilionidae</taxon>
        <taxon>Parnassiinae</taxon>
        <taxon>Parnassini</taxon>
        <taxon>Parnassius</taxon>
        <taxon>Driopa</taxon>
    </lineage>
</organism>
<dbReference type="SUPFAM" id="SSF64602">
    <property type="entry name" value="F1 ATPase inhibitor, IF1, C-terminal domain"/>
    <property type="match status" value="1"/>
</dbReference>
<keyword evidence="4" id="KW-0175">Coiled coil</keyword>
<dbReference type="PANTHER" id="PTHR48417:SF1">
    <property type="entry name" value="ATP SYNTHASE F1 SUBUNIT EPSILON"/>
    <property type="match status" value="1"/>
</dbReference>
<dbReference type="Gene3D" id="1.20.5.500">
    <property type="entry name" value="Single helix bin"/>
    <property type="match status" value="1"/>
</dbReference>
<sequence>MKTYFRVTTVLLKCIEYNLHLSSYIKAANAISINKIRCYSTGLPGSGAGKGGGGGGTVRESGGSLGEYAAAQEESYFFKKQKELLKKIRKKLETGESLVRAHKEKDEK</sequence>
<evidence type="ECO:0000256" key="4">
    <source>
        <dbReference type="ARBA" id="ARBA00023054"/>
    </source>
</evidence>
<keyword evidence="7" id="KW-1185">Reference proteome</keyword>
<keyword evidence="5" id="KW-0496">Mitochondrion</keyword>
<comment type="similarity">
    <text evidence="2">Belongs to the ATPase inhibitor family.</text>
</comment>
<protein>
    <recommendedName>
        <fullName evidence="8">Mitochondrial ATPase inhibitor</fullName>
    </recommendedName>
</protein>
<dbReference type="InterPro" id="IPR007648">
    <property type="entry name" value="ATPase_inhibitor_mt"/>
</dbReference>
<dbReference type="GO" id="GO:0005739">
    <property type="term" value="C:mitochondrion"/>
    <property type="evidence" value="ECO:0007669"/>
    <property type="project" value="UniProtKB-SubCell"/>
</dbReference>
<evidence type="ECO:0000256" key="2">
    <source>
        <dbReference type="ARBA" id="ARBA00010901"/>
    </source>
</evidence>
<name>A0AAV1L160_9NEOP</name>
<evidence type="ECO:0008006" key="8">
    <source>
        <dbReference type="Google" id="ProtNLM"/>
    </source>
</evidence>
<evidence type="ECO:0000256" key="1">
    <source>
        <dbReference type="ARBA" id="ARBA00004173"/>
    </source>
</evidence>
<accession>A0AAV1L160</accession>
<dbReference type="EMBL" id="CAVLGL010000083">
    <property type="protein sequence ID" value="CAK1589070.1"/>
    <property type="molecule type" value="Genomic_DNA"/>
</dbReference>
<evidence type="ECO:0000313" key="6">
    <source>
        <dbReference type="EMBL" id="CAK1589070.1"/>
    </source>
</evidence>
<dbReference type="Proteomes" id="UP001314205">
    <property type="component" value="Unassembled WGS sequence"/>
</dbReference>
<reference evidence="6 7" key="1">
    <citation type="submission" date="2023-11" db="EMBL/GenBank/DDBJ databases">
        <authorList>
            <person name="Hedman E."/>
            <person name="Englund M."/>
            <person name="Stromberg M."/>
            <person name="Nyberg Akerstrom W."/>
            <person name="Nylinder S."/>
            <person name="Jareborg N."/>
            <person name="Kallberg Y."/>
            <person name="Kronander E."/>
        </authorList>
    </citation>
    <scope>NUCLEOTIDE SEQUENCE [LARGE SCALE GENOMIC DNA]</scope>
</reference>
<dbReference type="GO" id="GO:0042030">
    <property type="term" value="F:ATPase inhibitor activity"/>
    <property type="evidence" value="ECO:0007669"/>
    <property type="project" value="InterPro"/>
</dbReference>
<evidence type="ECO:0000256" key="3">
    <source>
        <dbReference type="ARBA" id="ARBA00022946"/>
    </source>
</evidence>
<gene>
    <name evidence="6" type="ORF">PARMNEM_LOCUS9620</name>
</gene>
<dbReference type="AlphaFoldDB" id="A0AAV1L160"/>
<comment type="subcellular location">
    <subcellularLocation>
        <location evidence="1">Mitochondrion</location>
    </subcellularLocation>
</comment>
<evidence type="ECO:0000256" key="5">
    <source>
        <dbReference type="ARBA" id="ARBA00023128"/>
    </source>
</evidence>
<dbReference type="Pfam" id="PF04568">
    <property type="entry name" value="IATP"/>
    <property type="match status" value="1"/>
</dbReference>